<dbReference type="InterPro" id="IPR027417">
    <property type="entry name" value="P-loop_NTPase"/>
</dbReference>
<evidence type="ECO:0000259" key="4">
    <source>
        <dbReference type="Pfam" id="PF23598"/>
    </source>
</evidence>
<feature type="domain" description="Disease resistance protein winged helix" evidence="3">
    <location>
        <begin position="92"/>
        <end position="164"/>
    </location>
</feature>
<evidence type="ECO:0000313" key="6">
    <source>
        <dbReference type="Proteomes" id="UP000257109"/>
    </source>
</evidence>
<evidence type="ECO:0000313" key="5">
    <source>
        <dbReference type="EMBL" id="RDX79317.1"/>
    </source>
</evidence>
<name>A0A371FLV9_MUCPR</name>
<feature type="domain" description="Disease resistance R13L4/SHOC-2-like LRR" evidence="4">
    <location>
        <begin position="214"/>
        <end position="539"/>
    </location>
</feature>
<protein>
    <submittedName>
        <fullName evidence="5">Disease resistance protein RPM1</fullName>
    </submittedName>
</protein>
<dbReference type="PANTHER" id="PTHR23155">
    <property type="entry name" value="DISEASE RESISTANCE PROTEIN RP"/>
    <property type="match status" value="1"/>
</dbReference>
<dbReference type="SUPFAM" id="SSF52540">
    <property type="entry name" value="P-loop containing nucleoside triphosphate hydrolases"/>
    <property type="match status" value="1"/>
</dbReference>
<dbReference type="Gene3D" id="1.10.8.430">
    <property type="entry name" value="Helical domain of apoptotic protease-activating factors"/>
    <property type="match status" value="1"/>
</dbReference>
<accession>A0A371FLV9</accession>
<comment type="caution">
    <text evidence="5">The sequence shown here is derived from an EMBL/GenBank/DDBJ whole genome shotgun (WGS) entry which is preliminary data.</text>
</comment>
<dbReference type="InterPro" id="IPR055414">
    <property type="entry name" value="LRR_R13L4/SHOC2-like"/>
</dbReference>
<keyword evidence="2" id="KW-0611">Plant defense</keyword>
<dbReference type="GO" id="GO:0098542">
    <property type="term" value="P:defense response to other organism"/>
    <property type="evidence" value="ECO:0007669"/>
    <property type="project" value="TreeGrafter"/>
</dbReference>
<dbReference type="STRING" id="157652.A0A371FLV9"/>
<evidence type="ECO:0000256" key="1">
    <source>
        <dbReference type="ARBA" id="ARBA00022737"/>
    </source>
</evidence>
<reference evidence="5" key="1">
    <citation type="submission" date="2018-05" db="EMBL/GenBank/DDBJ databases">
        <title>Draft genome of Mucuna pruriens seed.</title>
        <authorList>
            <person name="Nnadi N.E."/>
            <person name="Vos R."/>
            <person name="Hasami M.H."/>
            <person name="Devisetty U.K."/>
            <person name="Aguiy J.C."/>
        </authorList>
    </citation>
    <scope>NUCLEOTIDE SEQUENCE [LARGE SCALE GENOMIC DNA]</scope>
    <source>
        <strain evidence="5">JCA_2017</strain>
    </source>
</reference>
<keyword evidence="6" id="KW-1185">Reference proteome</keyword>
<keyword evidence="1" id="KW-0677">Repeat</keyword>
<dbReference type="OrthoDB" id="1428495at2759"/>
<dbReference type="Proteomes" id="UP000257109">
    <property type="component" value="Unassembled WGS sequence"/>
</dbReference>
<dbReference type="Pfam" id="PF23598">
    <property type="entry name" value="LRR_14"/>
    <property type="match status" value="1"/>
</dbReference>
<dbReference type="GO" id="GO:0043531">
    <property type="term" value="F:ADP binding"/>
    <property type="evidence" value="ECO:0007669"/>
    <property type="project" value="InterPro"/>
</dbReference>
<dbReference type="EMBL" id="QJKJ01008576">
    <property type="protein sequence ID" value="RDX79317.1"/>
    <property type="molecule type" value="Genomic_DNA"/>
</dbReference>
<organism evidence="5 6">
    <name type="scientific">Mucuna pruriens</name>
    <name type="common">Velvet bean</name>
    <name type="synonym">Dolichos pruriens</name>
    <dbReference type="NCBI Taxonomy" id="157652"/>
    <lineage>
        <taxon>Eukaryota</taxon>
        <taxon>Viridiplantae</taxon>
        <taxon>Streptophyta</taxon>
        <taxon>Embryophyta</taxon>
        <taxon>Tracheophyta</taxon>
        <taxon>Spermatophyta</taxon>
        <taxon>Magnoliopsida</taxon>
        <taxon>eudicotyledons</taxon>
        <taxon>Gunneridae</taxon>
        <taxon>Pentapetalae</taxon>
        <taxon>rosids</taxon>
        <taxon>fabids</taxon>
        <taxon>Fabales</taxon>
        <taxon>Fabaceae</taxon>
        <taxon>Papilionoideae</taxon>
        <taxon>50 kb inversion clade</taxon>
        <taxon>NPAAA clade</taxon>
        <taxon>indigoferoid/millettioid clade</taxon>
        <taxon>Phaseoleae</taxon>
        <taxon>Mucuna</taxon>
    </lineage>
</organism>
<dbReference type="Gene3D" id="1.10.10.10">
    <property type="entry name" value="Winged helix-like DNA-binding domain superfamily/Winged helix DNA-binding domain"/>
    <property type="match status" value="1"/>
</dbReference>
<gene>
    <name evidence="5" type="primary">RPM1</name>
    <name evidence="5" type="ORF">CR513_40271</name>
</gene>
<dbReference type="AlphaFoldDB" id="A0A371FLV9"/>
<dbReference type="InterPro" id="IPR058922">
    <property type="entry name" value="WHD_DRP"/>
</dbReference>
<dbReference type="InterPro" id="IPR036388">
    <property type="entry name" value="WH-like_DNA-bd_sf"/>
</dbReference>
<dbReference type="Gene3D" id="3.80.10.10">
    <property type="entry name" value="Ribonuclease Inhibitor"/>
    <property type="match status" value="1"/>
</dbReference>
<dbReference type="PANTHER" id="PTHR23155:SF1052">
    <property type="entry name" value="DISEASE RESISTANCE PROTEIN RPM1"/>
    <property type="match status" value="1"/>
</dbReference>
<dbReference type="InterPro" id="IPR044974">
    <property type="entry name" value="Disease_R_plants"/>
</dbReference>
<proteinExistence type="predicted"/>
<evidence type="ECO:0000256" key="2">
    <source>
        <dbReference type="ARBA" id="ARBA00022821"/>
    </source>
</evidence>
<dbReference type="InterPro" id="IPR042197">
    <property type="entry name" value="Apaf_helical"/>
</dbReference>
<dbReference type="InterPro" id="IPR032675">
    <property type="entry name" value="LRR_dom_sf"/>
</dbReference>
<sequence>KAFQFEKEKYPELDDLCKEFVKKCNRVPLAIVTVAGLLSTKRKTTTEWRKVLNQLDSLLQSNSLLDIVNQVMLESYHDLPSHLKRCFLYFGLFPEGYSISCMRLIRLWVAEGFVKEDSENSSMEDFADEYLVELVRRCLVHVSRVDFDGRPKSCHVYDLMHGLIAKICKEQMFCQTMKDIITPLNSNLDSTPRRLSIIKKNDNATMRRVQNWKKVRSCFVFDDASKWLVSEKLFSSFQLLVRLDLSNAYLDNLPKQVGNLLNLKYLSLRNTKIKSLPKSIGNLEDLQTLDLKQTKVHELPVEIKKLIKLRHLLAYYMNIQKFGMERLKGVKLNEGLQNLTSLQKLSFLDASDGSIIEELKHLTKLRKLGIIKLKEQYGDALCKVIEKMSHLCSLSIWAMKSDDMLHLQSLRNPPSSLQRLYLYGRLESLPNWIPELQNLSRLYLKWSNLKEDPLPYLKELSKLLYLDLCDTYIGDVLHFKKGWLKGLKVLHVESLQKLKTIKIDRGAIPYVAELKIGKCHKMLQVPRDMKNLTRLQRLYLYDMHEQFINRIWDTQSEDCRIINRIPIVDYSKYDHFETLHNPDS</sequence>
<dbReference type="Pfam" id="PF23559">
    <property type="entry name" value="WHD_DRP"/>
    <property type="match status" value="1"/>
</dbReference>
<dbReference type="FunFam" id="1.10.10.10:FF:000322">
    <property type="entry name" value="Probable disease resistance protein At1g63360"/>
    <property type="match status" value="1"/>
</dbReference>
<dbReference type="SUPFAM" id="SSF52058">
    <property type="entry name" value="L domain-like"/>
    <property type="match status" value="1"/>
</dbReference>
<feature type="non-terminal residue" evidence="5">
    <location>
        <position position="1"/>
    </location>
</feature>
<evidence type="ECO:0000259" key="3">
    <source>
        <dbReference type="Pfam" id="PF23559"/>
    </source>
</evidence>